<keyword evidence="4" id="KW-1185">Reference proteome</keyword>
<accession>A0AAD9WRE5</accession>
<organism evidence="3 4">
    <name type="scientific">Dipteronia dyeriana</name>
    <dbReference type="NCBI Taxonomy" id="168575"/>
    <lineage>
        <taxon>Eukaryota</taxon>
        <taxon>Viridiplantae</taxon>
        <taxon>Streptophyta</taxon>
        <taxon>Embryophyta</taxon>
        <taxon>Tracheophyta</taxon>
        <taxon>Spermatophyta</taxon>
        <taxon>Magnoliopsida</taxon>
        <taxon>eudicotyledons</taxon>
        <taxon>Gunneridae</taxon>
        <taxon>Pentapetalae</taxon>
        <taxon>rosids</taxon>
        <taxon>malvids</taxon>
        <taxon>Sapindales</taxon>
        <taxon>Sapindaceae</taxon>
        <taxon>Hippocastanoideae</taxon>
        <taxon>Acereae</taxon>
        <taxon>Dipteronia</taxon>
    </lineage>
</organism>
<protein>
    <recommendedName>
        <fullName evidence="2">Disease resistance protein At4g27190-like leucine-rich repeats domain-containing protein</fullName>
    </recommendedName>
</protein>
<dbReference type="InterPro" id="IPR032675">
    <property type="entry name" value="LRR_dom_sf"/>
</dbReference>
<dbReference type="PANTHER" id="PTHR33463">
    <property type="entry name" value="NB-ARC DOMAIN-CONTAINING PROTEIN-RELATED"/>
    <property type="match status" value="1"/>
</dbReference>
<dbReference type="Gene3D" id="3.80.10.10">
    <property type="entry name" value="Ribonuclease Inhibitor"/>
    <property type="match status" value="1"/>
</dbReference>
<dbReference type="PANTHER" id="PTHR33463:SF209">
    <property type="entry name" value="DISEASE RESISTANCE PROTEIN RPS2-LIKE"/>
    <property type="match status" value="1"/>
</dbReference>
<dbReference type="Proteomes" id="UP001280121">
    <property type="component" value="Unassembled WGS sequence"/>
</dbReference>
<reference evidence="3" key="1">
    <citation type="journal article" date="2023" name="Plant J.">
        <title>Genome sequences and population genomics provide insights into the demographic history, inbreeding, and mutation load of two 'living fossil' tree species of Dipteronia.</title>
        <authorList>
            <person name="Feng Y."/>
            <person name="Comes H.P."/>
            <person name="Chen J."/>
            <person name="Zhu S."/>
            <person name="Lu R."/>
            <person name="Zhang X."/>
            <person name="Li P."/>
            <person name="Qiu J."/>
            <person name="Olsen K.M."/>
            <person name="Qiu Y."/>
        </authorList>
    </citation>
    <scope>NUCLEOTIDE SEQUENCE</scope>
    <source>
        <strain evidence="3">KIB01</strain>
    </source>
</reference>
<dbReference type="InterPro" id="IPR050905">
    <property type="entry name" value="Plant_NBS-LRR"/>
</dbReference>
<comment type="caution">
    <text evidence="3">The sequence shown here is derived from an EMBL/GenBank/DDBJ whole genome shotgun (WGS) entry which is preliminary data.</text>
</comment>
<sequence length="164" mass="19082">MDNVETIWPNQLCNDSFCNLKSLEVTRCNKLLTIFQSNKLERITKLESLTVCDCDLVEKIFDLQGMDFEESHSEVESRLRKLVIKGLPKLKHIWNKDPQKMFSFQKLNNVEVHHCMSLKYLFPVSITESLLELEQLDVYYCGVEEFVVDDQGEANVALHLSSHE</sequence>
<feature type="domain" description="Disease resistance protein At4g27190-like leucine-rich repeats" evidence="2">
    <location>
        <begin position="2"/>
        <end position="142"/>
    </location>
</feature>
<evidence type="ECO:0000313" key="3">
    <source>
        <dbReference type="EMBL" id="KAK2640651.1"/>
    </source>
</evidence>
<evidence type="ECO:0000256" key="1">
    <source>
        <dbReference type="ARBA" id="ARBA00022821"/>
    </source>
</evidence>
<gene>
    <name evidence="3" type="ORF">Ddye_028446</name>
</gene>
<name>A0AAD9WRE5_9ROSI</name>
<proteinExistence type="predicted"/>
<dbReference type="InterPro" id="IPR057135">
    <property type="entry name" value="At4g27190-like_LRR"/>
</dbReference>
<dbReference type="Pfam" id="PF23247">
    <property type="entry name" value="LRR_RPS2"/>
    <property type="match status" value="1"/>
</dbReference>
<evidence type="ECO:0000259" key="2">
    <source>
        <dbReference type="Pfam" id="PF23247"/>
    </source>
</evidence>
<keyword evidence="1" id="KW-0611">Plant defense</keyword>
<dbReference type="SUPFAM" id="SSF52047">
    <property type="entry name" value="RNI-like"/>
    <property type="match status" value="1"/>
</dbReference>
<dbReference type="AlphaFoldDB" id="A0AAD9WRE5"/>
<evidence type="ECO:0000313" key="4">
    <source>
        <dbReference type="Proteomes" id="UP001280121"/>
    </source>
</evidence>
<dbReference type="EMBL" id="JANJYI010000008">
    <property type="protein sequence ID" value="KAK2640651.1"/>
    <property type="molecule type" value="Genomic_DNA"/>
</dbReference>